<evidence type="ECO:0000313" key="2">
    <source>
        <dbReference type="EMBL" id="CAB3375803.1"/>
    </source>
</evidence>
<dbReference type="AlphaFoldDB" id="A0A8S1DD94"/>
<dbReference type="OrthoDB" id="286233at2759"/>
<dbReference type="GO" id="GO:0030695">
    <property type="term" value="F:GTPase regulator activity"/>
    <property type="evidence" value="ECO:0007669"/>
    <property type="project" value="InterPro"/>
</dbReference>
<gene>
    <name evidence="2" type="ORF">CLODIP_2_CD03807</name>
</gene>
<organism evidence="2 3">
    <name type="scientific">Cloeon dipterum</name>
    <dbReference type="NCBI Taxonomy" id="197152"/>
    <lineage>
        <taxon>Eukaryota</taxon>
        <taxon>Metazoa</taxon>
        <taxon>Ecdysozoa</taxon>
        <taxon>Arthropoda</taxon>
        <taxon>Hexapoda</taxon>
        <taxon>Insecta</taxon>
        <taxon>Pterygota</taxon>
        <taxon>Palaeoptera</taxon>
        <taxon>Ephemeroptera</taxon>
        <taxon>Pisciforma</taxon>
        <taxon>Baetidae</taxon>
        <taxon>Cloeon</taxon>
    </lineage>
</organism>
<dbReference type="PROSITE" id="PS50877">
    <property type="entry name" value="GOLOCO"/>
    <property type="match status" value="1"/>
</dbReference>
<comment type="caution">
    <text evidence="2">The sequence shown here is derived from an EMBL/GenBank/DDBJ whole genome shotgun (WGS) entry which is preliminary data.</text>
</comment>
<evidence type="ECO:0000256" key="1">
    <source>
        <dbReference type="SAM" id="MobiDB-lite"/>
    </source>
</evidence>
<dbReference type="SMART" id="SM00390">
    <property type="entry name" value="GoLoco"/>
    <property type="match status" value="1"/>
</dbReference>
<dbReference type="EMBL" id="CADEPI010000118">
    <property type="protein sequence ID" value="CAB3375803.1"/>
    <property type="molecule type" value="Genomic_DNA"/>
</dbReference>
<name>A0A8S1DD94_9INSE</name>
<feature type="compositionally biased region" description="Basic and acidic residues" evidence="1">
    <location>
        <begin position="1"/>
        <end position="12"/>
    </location>
</feature>
<feature type="compositionally biased region" description="Low complexity" evidence="1">
    <location>
        <begin position="27"/>
        <end position="47"/>
    </location>
</feature>
<sequence length="117" mass="12917">MLKIHMLEHLSNYEEEQEDDKTAKKQASTSASSTSSSSSSSTFSGASQQGRQQAEANQIYSATNPHAKSSPSSPADEKLKGTTHDLFELLERVQSSRLDDQRCVLPPYIKQMIITVK</sequence>
<evidence type="ECO:0000313" key="3">
    <source>
        <dbReference type="Proteomes" id="UP000494165"/>
    </source>
</evidence>
<reference evidence="2 3" key="1">
    <citation type="submission" date="2020-04" db="EMBL/GenBank/DDBJ databases">
        <authorList>
            <person name="Alioto T."/>
            <person name="Alioto T."/>
            <person name="Gomez Garrido J."/>
        </authorList>
    </citation>
    <scope>NUCLEOTIDE SEQUENCE [LARGE SCALE GENOMIC DNA]</scope>
</reference>
<dbReference type="Proteomes" id="UP000494165">
    <property type="component" value="Unassembled WGS sequence"/>
</dbReference>
<dbReference type="Pfam" id="PF02188">
    <property type="entry name" value="GoLoco"/>
    <property type="match status" value="1"/>
</dbReference>
<protein>
    <submittedName>
        <fullName evidence="2">Uncharacterized protein</fullName>
    </submittedName>
</protein>
<feature type="region of interest" description="Disordered" evidence="1">
    <location>
        <begin position="1"/>
        <end position="81"/>
    </location>
</feature>
<proteinExistence type="predicted"/>
<feature type="compositionally biased region" description="Polar residues" evidence="1">
    <location>
        <begin position="48"/>
        <end position="73"/>
    </location>
</feature>
<dbReference type="InterPro" id="IPR003109">
    <property type="entry name" value="GoLoco_motif"/>
</dbReference>
<keyword evidence="3" id="KW-1185">Reference proteome</keyword>
<accession>A0A8S1DD94</accession>